<evidence type="ECO:0000256" key="3">
    <source>
        <dbReference type="ARBA" id="ARBA00022475"/>
    </source>
</evidence>
<sequence length="530" mass="60454">MTNAHAIVCGRTGVGKSRGFFIPNLMERLGTNMIVTEATPGYEQGELYTLTSGWRKQAGHRIYSFNPADMSSTRINPVDRVRMAPQLEKAKEAEKLADLIIMNGSGEEQRVDPTWDRSEKQLLVSLILHAAATDPEMGHIGAIRWLLLSGINRVRETMAKSKSELAQMEFEGWLGSTSENFRFGVLSGLMTKLNPWITDQFVALTEKTDIDFEELRNQLFTFYIAVPSRSRDSKLIGSLLVNFLLDYLLDTKATMKYPTAMFLEEFTNFGKIANIANVLSIVRKAKISLVLGFQNYFQLERVYSQKEAQIIFDQPATQIYFRQKNFREARALREALGTTTIEEVTVNDTGRVHEFIQGRALATPDELINLSGEVIAFTNDTWPLKLRLSAPYAYEHAMAYPPPERPAHEITEHIRWRCRTTEQKEPPQQQQQQPTNNATENPTGGNTRNRRNKDRNDRSRDAGNRDIRNGDNKNRDNRNRDNRDAASRDHHNRNFNSSARETNEDRSQEGQSSHSQPLDNSPEVDDVWPS</sequence>
<dbReference type="SUPFAM" id="SSF52540">
    <property type="entry name" value="P-loop containing nucleoside triphosphate hydrolases"/>
    <property type="match status" value="1"/>
</dbReference>
<dbReference type="Gene3D" id="3.40.50.300">
    <property type="entry name" value="P-loop containing nucleotide triphosphate hydrolases"/>
    <property type="match status" value="1"/>
</dbReference>
<accession>A0A8J7PBF0</accession>
<reference evidence="8" key="1">
    <citation type="submission" date="2021-02" db="EMBL/GenBank/DDBJ databases">
        <title>Genome-Resolved Metagenomics of a Microbial Community Performing Photosynthetic Biological Nutrient Removal.</title>
        <authorList>
            <person name="Mcdaniel E.A."/>
        </authorList>
    </citation>
    <scope>NUCLEOTIDE SEQUENCE</scope>
    <source>
        <strain evidence="8">UWPOB_OBS1</strain>
    </source>
</reference>
<name>A0A8J7PBF0_9BACT</name>
<evidence type="ECO:0000256" key="2">
    <source>
        <dbReference type="ARBA" id="ARBA00008806"/>
    </source>
</evidence>
<keyword evidence="3" id="KW-1003">Cell membrane</keyword>
<comment type="subcellular location">
    <subcellularLocation>
        <location evidence="1">Cell membrane</location>
        <topology evidence="1">Multi-pass membrane protein</topology>
    </subcellularLocation>
</comment>
<dbReference type="GO" id="GO:0005886">
    <property type="term" value="C:plasma membrane"/>
    <property type="evidence" value="ECO:0007669"/>
    <property type="project" value="UniProtKB-SubCell"/>
</dbReference>
<feature type="compositionally biased region" description="Basic and acidic residues" evidence="7">
    <location>
        <begin position="454"/>
        <end position="489"/>
    </location>
</feature>
<dbReference type="Proteomes" id="UP000664277">
    <property type="component" value="Unassembled WGS sequence"/>
</dbReference>
<evidence type="ECO:0000256" key="7">
    <source>
        <dbReference type="SAM" id="MobiDB-lite"/>
    </source>
</evidence>
<dbReference type="InterPro" id="IPR051539">
    <property type="entry name" value="T4SS-coupling_protein"/>
</dbReference>
<keyword evidence="4" id="KW-0812">Transmembrane</keyword>
<feature type="region of interest" description="Disordered" evidence="7">
    <location>
        <begin position="420"/>
        <end position="530"/>
    </location>
</feature>
<dbReference type="InterPro" id="IPR027417">
    <property type="entry name" value="P-loop_NTPase"/>
</dbReference>
<evidence type="ECO:0000256" key="6">
    <source>
        <dbReference type="ARBA" id="ARBA00023136"/>
    </source>
</evidence>
<dbReference type="PANTHER" id="PTHR37937:SF1">
    <property type="entry name" value="CONJUGATIVE TRANSFER: DNA TRANSPORT"/>
    <property type="match status" value="1"/>
</dbReference>
<evidence type="ECO:0000313" key="8">
    <source>
        <dbReference type="EMBL" id="MBN8658763.1"/>
    </source>
</evidence>
<proteinExistence type="inferred from homology"/>
<dbReference type="EMBL" id="JAFLCK010000001">
    <property type="protein sequence ID" value="MBN8658763.1"/>
    <property type="molecule type" value="Genomic_DNA"/>
</dbReference>
<dbReference type="InterPro" id="IPR003688">
    <property type="entry name" value="TraG/VirD4"/>
</dbReference>
<evidence type="ECO:0000256" key="1">
    <source>
        <dbReference type="ARBA" id="ARBA00004651"/>
    </source>
</evidence>
<evidence type="ECO:0000256" key="4">
    <source>
        <dbReference type="ARBA" id="ARBA00022692"/>
    </source>
</evidence>
<dbReference type="AlphaFoldDB" id="A0A8J7PBF0"/>
<comment type="similarity">
    <text evidence="2">Belongs to the VirD4/TraG family.</text>
</comment>
<evidence type="ECO:0000256" key="5">
    <source>
        <dbReference type="ARBA" id="ARBA00022989"/>
    </source>
</evidence>
<dbReference type="CDD" id="cd01127">
    <property type="entry name" value="TrwB_TraG_TraD_VirD4"/>
    <property type="match status" value="1"/>
</dbReference>
<feature type="compositionally biased region" description="Low complexity" evidence="7">
    <location>
        <begin position="426"/>
        <end position="443"/>
    </location>
</feature>
<protein>
    <submittedName>
        <fullName evidence="8">Type IV secretory system conjugative DNA transfer family protein</fullName>
    </submittedName>
</protein>
<dbReference type="PANTHER" id="PTHR37937">
    <property type="entry name" value="CONJUGATIVE TRANSFER: DNA TRANSPORT"/>
    <property type="match status" value="1"/>
</dbReference>
<comment type="caution">
    <text evidence="8">The sequence shown here is derived from an EMBL/GenBank/DDBJ whole genome shotgun (WGS) entry which is preliminary data.</text>
</comment>
<dbReference type="Pfam" id="PF02534">
    <property type="entry name" value="T4SS-DNA_transf"/>
    <property type="match status" value="1"/>
</dbReference>
<gene>
    <name evidence="8" type="ORF">J0M35_00250</name>
</gene>
<evidence type="ECO:0000313" key="9">
    <source>
        <dbReference type="Proteomes" id="UP000664277"/>
    </source>
</evidence>
<keyword evidence="6" id="KW-0472">Membrane</keyword>
<organism evidence="8 9">
    <name type="scientific">Candidatus Obscuribacter phosphatis</name>
    <dbReference type="NCBI Taxonomy" id="1906157"/>
    <lineage>
        <taxon>Bacteria</taxon>
        <taxon>Bacillati</taxon>
        <taxon>Candidatus Melainabacteria</taxon>
        <taxon>Candidatus Obscuribacterales</taxon>
        <taxon>Candidatus Obscuribacteraceae</taxon>
        <taxon>Candidatus Obscuribacter</taxon>
    </lineage>
</organism>
<keyword evidence="5" id="KW-1133">Transmembrane helix</keyword>
<feature type="compositionally biased region" description="Polar residues" evidence="7">
    <location>
        <begin position="509"/>
        <end position="519"/>
    </location>
</feature>